<dbReference type="PANTHER" id="PTHR45880:SF1">
    <property type="entry name" value="RNA-BINDING MOTIF PROTEIN, X-LINKED 2"/>
    <property type="match status" value="1"/>
</dbReference>
<reference evidence="8" key="1">
    <citation type="journal article" date="2023" name="Nat. Commun.">
        <title>Diploid and tetraploid genomes of Acorus and the evolution of monocots.</title>
        <authorList>
            <person name="Ma L."/>
            <person name="Liu K.W."/>
            <person name="Li Z."/>
            <person name="Hsiao Y.Y."/>
            <person name="Qi Y."/>
            <person name="Fu T."/>
            <person name="Tang G.D."/>
            <person name="Zhang D."/>
            <person name="Sun W.H."/>
            <person name="Liu D.K."/>
            <person name="Li Y."/>
            <person name="Chen G.Z."/>
            <person name="Liu X.D."/>
            <person name="Liao X.Y."/>
            <person name="Jiang Y.T."/>
            <person name="Yu X."/>
            <person name="Hao Y."/>
            <person name="Huang J."/>
            <person name="Zhao X.W."/>
            <person name="Ke S."/>
            <person name="Chen Y.Y."/>
            <person name="Wu W.L."/>
            <person name="Hsu J.L."/>
            <person name="Lin Y.F."/>
            <person name="Huang M.D."/>
            <person name="Li C.Y."/>
            <person name="Huang L."/>
            <person name="Wang Z.W."/>
            <person name="Zhao X."/>
            <person name="Zhong W.Y."/>
            <person name="Peng D.H."/>
            <person name="Ahmad S."/>
            <person name="Lan S."/>
            <person name="Zhang J.S."/>
            <person name="Tsai W.C."/>
            <person name="Van de Peer Y."/>
            <person name="Liu Z.J."/>
        </authorList>
    </citation>
    <scope>NUCLEOTIDE SEQUENCE</scope>
    <source>
        <strain evidence="8">CP</strain>
    </source>
</reference>
<evidence type="ECO:0000313" key="8">
    <source>
        <dbReference type="EMBL" id="KAK1306751.1"/>
    </source>
</evidence>
<comment type="caution">
    <text evidence="8">The sequence shown here is derived from an EMBL/GenBank/DDBJ whole genome shotgun (WGS) entry which is preliminary data.</text>
</comment>
<feature type="compositionally biased region" description="Basic and acidic residues" evidence="6">
    <location>
        <begin position="176"/>
        <end position="230"/>
    </location>
</feature>
<sequence>MNPLTLVKRTQKINLTEANLGISDDASWHAKYKDSAYVFVGGIPYDLTEGDLLAVFAQVGDRIVRVDHVSNYKKKEEEDEEEERKKREARGVCRAFQKGECNRGDSCRFSHDEQRNANTGWGEKDGKDDGSRWDHEKFAGPIRSQGKSGQSASDHNNLERRGFDGNNKRVRISRLKFKDPGRRDDDSREVERSPDQKERKPKTQDRERTIREEYSGRHKTEQLRDEDRHRQESKKRSRYDTDASGHRYRESDEGRQRSRSDKGTSHHRRN</sequence>
<feature type="region of interest" description="Disordered" evidence="6">
    <location>
        <begin position="104"/>
        <end position="270"/>
    </location>
</feature>
<dbReference type="InterPro" id="IPR051847">
    <property type="entry name" value="RNA_proc/Spliceosome_comp"/>
</dbReference>
<dbReference type="AlphaFoldDB" id="A0AAV9E0M8"/>
<feature type="compositionally biased region" description="Polar residues" evidence="6">
    <location>
        <begin position="145"/>
        <end position="155"/>
    </location>
</feature>
<dbReference type="Gene3D" id="4.10.1000.10">
    <property type="entry name" value="Zinc finger, CCCH-type"/>
    <property type="match status" value="1"/>
</dbReference>
<dbReference type="Pfam" id="PF18044">
    <property type="entry name" value="zf-CCCH_4"/>
    <property type="match status" value="1"/>
</dbReference>
<dbReference type="EMBL" id="JAUJYO010000010">
    <property type="protein sequence ID" value="KAK1306751.1"/>
    <property type="molecule type" value="Genomic_DNA"/>
</dbReference>
<keyword evidence="2 5" id="KW-0863">Zinc-finger</keyword>
<dbReference type="Proteomes" id="UP001180020">
    <property type="component" value="Unassembled WGS sequence"/>
</dbReference>
<dbReference type="SUPFAM" id="SSF54928">
    <property type="entry name" value="RNA-binding domain, RBD"/>
    <property type="match status" value="1"/>
</dbReference>
<keyword evidence="3 5" id="KW-0862">Zinc</keyword>
<keyword evidence="4" id="KW-0694">RNA-binding</keyword>
<dbReference type="InterPro" id="IPR012677">
    <property type="entry name" value="Nucleotide-bd_a/b_plait_sf"/>
</dbReference>
<feature type="compositionally biased region" description="Basic and acidic residues" evidence="6">
    <location>
        <begin position="156"/>
        <end position="167"/>
    </location>
</feature>
<evidence type="ECO:0000256" key="4">
    <source>
        <dbReference type="ARBA" id="ARBA00022884"/>
    </source>
</evidence>
<protein>
    <submittedName>
        <fullName evidence="8">Zinc finger CCCH domain-containing protein 25</fullName>
    </submittedName>
</protein>
<accession>A0AAV9E0M8</accession>
<feature type="zinc finger region" description="C3H1-type" evidence="5">
    <location>
        <begin position="87"/>
        <end position="114"/>
    </location>
</feature>
<dbReference type="Gene3D" id="3.30.70.330">
    <property type="match status" value="1"/>
</dbReference>
<dbReference type="GO" id="GO:0000398">
    <property type="term" value="P:mRNA splicing, via spliceosome"/>
    <property type="evidence" value="ECO:0007669"/>
    <property type="project" value="TreeGrafter"/>
</dbReference>
<evidence type="ECO:0000256" key="5">
    <source>
        <dbReference type="PROSITE-ProRule" id="PRU00723"/>
    </source>
</evidence>
<gene>
    <name evidence="8" type="ORF">QJS10_CPA10g01414</name>
</gene>
<dbReference type="GO" id="GO:0005686">
    <property type="term" value="C:U2 snRNP"/>
    <property type="evidence" value="ECO:0007669"/>
    <property type="project" value="TreeGrafter"/>
</dbReference>
<feature type="compositionally biased region" description="Basic and acidic residues" evidence="6">
    <location>
        <begin position="122"/>
        <end position="138"/>
    </location>
</feature>
<dbReference type="PROSITE" id="PS50103">
    <property type="entry name" value="ZF_C3H1"/>
    <property type="match status" value="1"/>
</dbReference>
<evidence type="ECO:0000256" key="1">
    <source>
        <dbReference type="ARBA" id="ARBA00022723"/>
    </source>
</evidence>
<dbReference type="InterPro" id="IPR000571">
    <property type="entry name" value="Znf_CCCH"/>
</dbReference>
<dbReference type="InterPro" id="IPR036855">
    <property type="entry name" value="Znf_CCCH_sf"/>
</dbReference>
<evidence type="ECO:0000256" key="3">
    <source>
        <dbReference type="ARBA" id="ARBA00022833"/>
    </source>
</evidence>
<dbReference type="GO" id="GO:0003723">
    <property type="term" value="F:RNA binding"/>
    <property type="evidence" value="ECO:0007669"/>
    <property type="project" value="UniProtKB-KW"/>
</dbReference>
<organism evidence="8 9">
    <name type="scientific">Acorus calamus</name>
    <name type="common">Sweet flag</name>
    <dbReference type="NCBI Taxonomy" id="4465"/>
    <lineage>
        <taxon>Eukaryota</taxon>
        <taxon>Viridiplantae</taxon>
        <taxon>Streptophyta</taxon>
        <taxon>Embryophyta</taxon>
        <taxon>Tracheophyta</taxon>
        <taxon>Spermatophyta</taxon>
        <taxon>Magnoliopsida</taxon>
        <taxon>Liliopsida</taxon>
        <taxon>Acoraceae</taxon>
        <taxon>Acorus</taxon>
    </lineage>
</organism>
<dbReference type="InterPro" id="IPR041367">
    <property type="entry name" value="Znf-CCCH_4"/>
</dbReference>
<proteinExistence type="predicted"/>
<evidence type="ECO:0000256" key="2">
    <source>
        <dbReference type="ARBA" id="ARBA00022771"/>
    </source>
</evidence>
<dbReference type="SUPFAM" id="SSF90229">
    <property type="entry name" value="CCCH zinc finger"/>
    <property type="match status" value="1"/>
</dbReference>
<evidence type="ECO:0000256" key="6">
    <source>
        <dbReference type="SAM" id="MobiDB-lite"/>
    </source>
</evidence>
<keyword evidence="9" id="KW-1185">Reference proteome</keyword>
<dbReference type="PANTHER" id="PTHR45880">
    <property type="entry name" value="RNA-BINDING MOTIF PROTEIN, X-LINKED 2"/>
    <property type="match status" value="1"/>
</dbReference>
<evidence type="ECO:0000313" key="9">
    <source>
        <dbReference type="Proteomes" id="UP001180020"/>
    </source>
</evidence>
<reference evidence="8" key="2">
    <citation type="submission" date="2023-06" db="EMBL/GenBank/DDBJ databases">
        <authorList>
            <person name="Ma L."/>
            <person name="Liu K.-W."/>
            <person name="Li Z."/>
            <person name="Hsiao Y.-Y."/>
            <person name="Qi Y."/>
            <person name="Fu T."/>
            <person name="Tang G."/>
            <person name="Zhang D."/>
            <person name="Sun W.-H."/>
            <person name="Liu D.-K."/>
            <person name="Li Y."/>
            <person name="Chen G.-Z."/>
            <person name="Liu X.-D."/>
            <person name="Liao X.-Y."/>
            <person name="Jiang Y.-T."/>
            <person name="Yu X."/>
            <person name="Hao Y."/>
            <person name="Huang J."/>
            <person name="Zhao X.-W."/>
            <person name="Ke S."/>
            <person name="Chen Y.-Y."/>
            <person name="Wu W.-L."/>
            <person name="Hsu J.-L."/>
            <person name="Lin Y.-F."/>
            <person name="Huang M.-D."/>
            <person name="Li C.-Y."/>
            <person name="Huang L."/>
            <person name="Wang Z.-W."/>
            <person name="Zhao X."/>
            <person name="Zhong W.-Y."/>
            <person name="Peng D.-H."/>
            <person name="Ahmad S."/>
            <person name="Lan S."/>
            <person name="Zhang J.-S."/>
            <person name="Tsai W.-C."/>
            <person name="Van De Peer Y."/>
            <person name="Liu Z.-J."/>
        </authorList>
    </citation>
    <scope>NUCLEOTIDE SEQUENCE</scope>
    <source>
        <strain evidence="8">CP</strain>
        <tissue evidence="8">Leaves</tissue>
    </source>
</reference>
<feature type="compositionally biased region" description="Basic and acidic residues" evidence="6">
    <location>
        <begin position="104"/>
        <end position="115"/>
    </location>
</feature>
<feature type="domain" description="C3H1-type" evidence="7">
    <location>
        <begin position="87"/>
        <end position="114"/>
    </location>
</feature>
<name>A0AAV9E0M8_ACOCL</name>
<dbReference type="GO" id="GO:0071013">
    <property type="term" value="C:catalytic step 2 spliceosome"/>
    <property type="evidence" value="ECO:0007669"/>
    <property type="project" value="TreeGrafter"/>
</dbReference>
<dbReference type="InterPro" id="IPR035979">
    <property type="entry name" value="RBD_domain_sf"/>
</dbReference>
<feature type="compositionally biased region" description="Basic and acidic residues" evidence="6">
    <location>
        <begin position="238"/>
        <end position="264"/>
    </location>
</feature>
<keyword evidence="1 5" id="KW-0479">Metal-binding</keyword>
<dbReference type="GO" id="GO:0071011">
    <property type="term" value="C:precatalytic spliceosome"/>
    <property type="evidence" value="ECO:0007669"/>
    <property type="project" value="TreeGrafter"/>
</dbReference>
<dbReference type="GO" id="GO:0008270">
    <property type="term" value="F:zinc ion binding"/>
    <property type="evidence" value="ECO:0007669"/>
    <property type="project" value="UniProtKB-KW"/>
</dbReference>
<dbReference type="SMART" id="SM00356">
    <property type="entry name" value="ZnF_C3H1"/>
    <property type="match status" value="1"/>
</dbReference>
<evidence type="ECO:0000259" key="7">
    <source>
        <dbReference type="PROSITE" id="PS50103"/>
    </source>
</evidence>